<proteinExistence type="predicted"/>
<protein>
    <recommendedName>
        <fullName evidence="3">Leucine-rich repeat domain-containing protein</fullName>
    </recommendedName>
</protein>
<keyword evidence="2" id="KW-1185">Reference proteome</keyword>
<dbReference type="InterPro" id="IPR032675">
    <property type="entry name" value="LRR_dom_sf"/>
</dbReference>
<dbReference type="SUPFAM" id="SSF52058">
    <property type="entry name" value="L domain-like"/>
    <property type="match status" value="1"/>
</dbReference>
<dbReference type="Gene3D" id="3.80.10.10">
    <property type="entry name" value="Ribonuclease Inhibitor"/>
    <property type="match status" value="1"/>
</dbReference>
<dbReference type="InterPro" id="IPR026906">
    <property type="entry name" value="LRR_5"/>
</dbReference>
<dbReference type="Pfam" id="PF13306">
    <property type="entry name" value="LRR_5"/>
    <property type="match status" value="1"/>
</dbReference>
<dbReference type="PANTHER" id="PTHR45661:SF3">
    <property type="entry name" value="IG-LIKE DOMAIN-CONTAINING PROTEIN"/>
    <property type="match status" value="1"/>
</dbReference>
<sequence>MRVATVDGIVTLFYDGMKKLFIPDLNYEFWNAYCDNNGEEDEWESWPLSDECKNYFRERLSWQQIIIVEGVTEIPDRTFMKCWNIKRVIFADTVVRIKGHAFENCKSLVYVKISINLEYIGKYAFSECDLSSVFIPPSCREICNGAFGFNANLSILSIPRHVELGRYMIQDTKLAEASPFEVAEGGYYDSEVNDDMNIWIKNMNHDEAFTLHRACASFQPLKQVLSAIIQEKGLKAFRKENNAGIAPSQYLTENPYTELKEKELIHDYVMKIMGEVE</sequence>
<dbReference type="AlphaFoldDB" id="A0AAD3HFY6"/>
<organism evidence="1 2">
    <name type="scientific">Chaetoceros tenuissimus</name>
    <dbReference type="NCBI Taxonomy" id="426638"/>
    <lineage>
        <taxon>Eukaryota</taxon>
        <taxon>Sar</taxon>
        <taxon>Stramenopiles</taxon>
        <taxon>Ochrophyta</taxon>
        <taxon>Bacillariophyta</taxon>
        <taxon>Coscinodiscophyceae</taxon>
        <taxon>Chaetocerotophycidae</taxon>
        <taxon>Chaetocerotales</taxon>
        <taxon>Chaetocerotaceae</taxon>
        <taxon>Chaetoceros</taxon>
    </lineage>
</organism>
<dbReference type="EMBL" id="BLLK01000075">
    <property type="protein sequence ID" value="GFH61891.1"/>
    <property type="molecule type" value="Genomic_DNA"/>
</dbReference>
<dbReference type="Proteomes" id="UP001054902">
    <property type="component" value="Unassembled WGS sequence"/>
</dbReference>
<comment type="caution">
    <text evidence="1">The sequence shown here is derived from an EMBL/GenBank/DDBJ whole genome shotgun (WGS) entry which is preliminary data.</text>
</comment>
<reference evidence="1 2" key="1">
    <citation type="journal article" date="2021" name="Sci. Rep.">
        <title>The genome of the diatom Chaetoceros tenuissimus carries an ancient integrated fragment of an extant virus.</title>
        <authorList>
            <person name="Hongo Y."/>
            <person name="Kimura K."/>
            <person name="Takaki Y."/>
            <person name="Yoshida Y."/>
            <person name="Baba S."/>
            <person name="Kobayashi G."/>
            <person name="Nagasaki K."/>
            <person name="Hano T."/>
            <person name="Tomaru Y."/>
        </authorList>
    </citation>
    <scope>NUCLEOTIDE SEQUENCE [LARGE SCALE GENOMIC DNA]</scope>
    <source>
        <strain evidence="1 2">NIES-3715</strain>
    </source>
</reference>
<dbReference type="PANTHER" id="PTHR45661">
    <property type="entry name" value="SURFACE ANTIGEN"/>
    <property type="match status" value="1"/>
</dbReference>
<evidence type="ECO:0000313" key="1">
    <source>
        <dbReference type="EMBL" id="GFH61891.1"/>
    </source>
</evidence>
<gene>
    <name evidence="1" type="ORF">CTEN210_18367</name>
</gene>
<evidence type="ECO:0008006" key="3">
    <source>
        <dbReference type="Google" id="ProtNLM"/>
    </source>
</evidence>
<accession>A0AAD3HFY6</accession>
<dbReference type="InterPro" id="IPR053139">
    <property type="entry name" value="Surface_bspA-like"/>
</dbReference>
<name>A0AAD3HFY6_9STRA</name>
<evidence type="ECO:0000313" key="2">
    <source>
        <dbReference type="Proteomes" id="UP001054902"/>
    </source>
</evidence>